<dbReference type="Gene3D" id="1.10.3210.10">
    <property type="entry name" value="Hypothetical protein af1432"/>
    <property type="match status" value="1"/>
</dbReference>
<dbReference type="CDD" id="cd01668">
    <property type="entry name" value="TGS_RSH"/>
    <property type="match status" value="1"/>
</dbReference>
<dbReference type="SMART" id="SM00954">
    <property type="entry name" value="RelA_SpoT"/>
    <property type="match status" value="1"/>
</dbReference>
<dbReference type="InterPro" id="IPR043519">
    <property type="entry name" value="NT_sf"/>
</dbReference>
<dbReference type="PANTHER" id="PTHR21262">
    <property type="entry name" value="GUANOSINE-3',5'-BIS DIPHOSPHATE 3'-PYROPHOSPHOHYDROLASE"/>
    <property type="match status" value="1"/>
</dbReference>
<dbReference type="PROSITE" id="PS51671">
    <property type="entry name" value="ACT"/>
    <property type="match status" value="1"/>
</dbReference>
<feature type="domain" description="TGS" evidence="7">
    <location>
        <begin position="384"/>
        <end position="447"/>
    </location>
</feature>
<reference evidence="8 9" key="1">
    <citation type="submission" date="2024-03" db="EMBL/GenBank/DDBJ databases">
        <title>Human intestinal bacterial collection.</title>
        <authorList>
            <person name="Pauvert C."/>
            <person name="Hitch T.C.A."/>
            <person name="Clavel T."/>
        </authorList>
    </citation>
    <scope>NUCLEOTIDE SEQUENCE [LARGE SCALE GENOMIC DNA]</scope>
    <source>
        <strain evidence="8 9">CLA-JM-H44</strain>
    </source>
</reference>
<dbReference type="Pfam" id="PF19296">
    <property type="entry name" value="RelA_AH_RIS"/>
    <property type="match status" value="1"/>
</dbReference>
<keyword evidence="9" id="KW-1185">Reference proteome</keyword>
<dbReference type="InterPro" id="IPR012675">
    <property type="entry name" value="Beta-grasp_dom_sf"/>
</dbReference>
<evidence type="ECO:0000313" key="8">
    <source>
        <dbReference type="EMBL" id="MEQ2439601.1"/>
    </source>
</evidence>
<dbReference type="SUPFAM" id="SSF109604">
    <property type="entry name" value="HD-domain/PDEase-like"/>
    <property type="match status" value="1"/>
</dbReference>
<comment type="pathway">
    <text evidence="1">Purine metabolism; ppGpp biosynthesis; ppGpp from GTP: step 1/2.</text>
</comment>
<dbReference type="Proteomes" id="UP001489509">
    <property type="component" value="Unassembled WGS sequence"/>
</dbReference>
<dbReference type="InterPro" id="IPR045600">
    <property type="entry name" value="RelA/SpoT_AH_RIS"/>
</dbReference>
<dbReference type="InterPro" id="IPR003607">
    <property type="entry name" value="HD/PDEase_dom"/>
</dbReference>
<dbReference type="Pfam" id="PF02824">
    <property type="entry name" value="TGS"/>
    <property type="match status" value="1"/>
</dbReference>
<protein>
    <recommendedName>
        <fullName evidence="2">GTP diphosphokinase</fullName>
        <ecNumber evidence="2">2.7.6.5</ecNumber>
    </recommendedName>
</protein>
<dbReference type="Pfam" id="PF13328">
    <property type="entry name" value="HD_4"/>
    <property type="match status" value="1"/>
</dbReference>
<dbReference type="Pfam" id="PF13291">
    <property type="entry name" value="ACT_4"/>
    <property type="match status" value="1"/>
</dbReference>
<comment type="function">
    <text evidence="4">In eubacteria ppGpp (guanosine 3'-diphosphate 5'-diphosphate) is a mediator of the stringent response that coordinates a variety of cellular activities in response to changes in nutritional abundance.</text>
</comment>
<evidence type="ECO:0000256" key="1">
    <source>
        <dbReference type="ARBA" id="ARBA00004976"/>
    </source>
</evidence>
<evidence type="ECO:0000259" key="5">
    <source>
        <dbReference type="PROSITE" id="PS51671"/>
    </source>
</evidence>
<name>A0ABV1DZ81_9FIRM</name>
<accession>A0ABV1DZ81</accession>
<comment type="catalytic activity">
    <reaction evidence="3">
        <text>GTP + ATP = guanosine 3'-diphosphate 5'-triphosphate + AMP</text>
        <dbReference type="Rhea" id="RHEA:22088"/>
        <dbReference type="ChEBI" id="CHEBI:30616"/>
        <dbReference type="ChEBI" id="CHEBI:37565"/>
        <dbReference type="ChEBI" id="CHEBI:142410"/>
        <dbReference type="ChEBI" id="CHEBI:456215"/>
        <dbReference type="EC" id="2.7.6.5"/>
    </reaction>
</comment>
<dbReference type="SUPFAM" id="SSF81271">
    <property type="entry name" value="TGS-like"/>
    <property type="match status" value="1"/>
</dbReference>
<dbReference type="Gene3D" id="3.30.460.10">
    <property type="entry name" value="Beta Polymerase, domain 2"/>
    <property type="match status" value="1"/>
</dbReference>
<organism evidence="8 9">
    <name type="scientific">Solibaculum intestinale</name>
    <dbReference type="NCBI Taxonomy" id="3133165"/>
    <lineage>
        <taxon>Bacteria</taxon>
        <taxon>Bacillati</taxon>
        <taxon>Bacillota</taxon>
        <taxon>Clostridia</taxon>
        <taxon>Eubacteriales</taxon>
        <taxon>Oscillospiraceae</taxon>
        <taxon>Solibaculum</taxon>
    </lineage>
</organism>
<dbReference type="CDD" id="cd05399">
    <property type="entry name" value="NT_Rel-Spo_like"/>
    <property type="match status" value="1"/>
</dbReference>
<dbReference type="InterPro" id="IPR033655">
    <property type="entry name" value="TGS_RelA/SpoT"/>
</dbReference>
<dbReference type="SMART" id="SM00471">
    <property type="entry name" value="HDc"/>
    <property type="match status" value="1"/>
</dbReference>
<dbReference type="InterPro" id="IPR045865">
    <property type="entry name" value="ACT-like_dom_sf"/>
</dbReference>
<feature type="domain" description="ACT" evidence="5">
    <location>
        <begin position="650"/>
        <end position="722"/>
    </location>
</feature>
<evidence type="ECO:0000256" key="3">
    <source>
        <dbReference type="ARBA" id="ARBA00048244"/>
    </source>
</evidence>
<dbReference type="PANTHER" id="PTHR21262:SF31">
    <property type="entry name" value="GTP PYROPHOSPHOKINASE"/>
    <property type="match status" value="1"/>
</dbReference>
<dbReference type="InterPro" id="IPR006674">
    <property type="entry name" value="HD_domain"/>
</dbReference>
<proteinExistence type="inferred from homology"/>
<dbReference type="EC" id="2.7.6.5" evidence="2"/>
<dbReference type="Gene3D" id="3.10.20.30">
    <property type="match status" value="1"/>
</dbReference>
<dbReference type="Pfam" id="PF04607">
    <property type="entry name" value="RelA_SpoT"/>
    <property type="match status" value="1"/>
</dbReference>
<keyword evidence="8" id="KW-0808">Transferase</keyword>
<dbReference type="Gene3D" id="3.30.70.260">
    <property type="match status" value="1"/>
</dbReference>
<evidence type="ECO:0000256" key="2">
    <source>
        <dbReference type="ARBA" id="ARBA00013251"/>
    </source>
</evidence>
<dbReference type="InterPro" id="IPR012676">
    <property type="entry name" value="TGS-like"/>
</dbReference>
<evidence type="ECO:0000259" key="6">
    <source>
        <dbReference type="PROSITE" id="PS51831"/>
    </source>
</evidence>
<dbReference type="RefSeq" id="WP_349217858.1">
    <property type="nucleotide sequence ID" value="NZ_JBBMFD010000001.1"/>
</dbReference>
<evidence type="ECO:0000259" key="7">
    <source>
        <dbReference type="PROSITE" id="PS51880"/>
    </source>
</evidence>
<dbReference type="InterPro" id="IPR004095">
    <property type="entry name" value="TGS"/>
</dbReference>
<dbReference type="GO" id="GO:0008728">
    <property type="term" value="F:GTP diphosphokinase activity"/>
    <property type="evidence" value="ECO:0007669"/>
    <property type="project" value="UniProtKB-EC"/>
</dbReference>
<dbReference type="SUPFAM" id="SSF81301">
    <property type="entry name" value="Nucleotidyltransferase"/>
    <property type="match status" value="1"/>
</dbReference>
<dbReference type="InterPro" id="IPR002912">
    <property type="entry name" value="ACT_dom"/>
</dbReference>
<dbReference type="PROSITE" id="PS51880">
    <property type="entry name" value="TGS"/>
    <property type="match status" value="1"/>
</dbReference>
<feature type="domain" description="HD" evidence="6">
    <location>
        <begin position="46"/>
        <end position="145"/>
    </location>
</feature>
<dbReference type="InterPro" id="IPR007685">
    <property type="entry name" value="RelA_SpoT"/>
</dbReference>
<dbReference type="EMBL" id="JBBMFD010000001">
    <property type="protein sequence ID" value="MEQ2439601.1"/>
    <property type="molecule type" value="Genomic_DNA"/>
</dbReference>
<comment type="caution">
    <text evidence="8">The sequence shown here is derived from an EMBL/GenBank/DDBJ whole genome shotgun (WGS) entry which is preliminary data.</text>
</comment>
<dbReference type="SUPFAM" id="SSF55021">
    <property type="entry name" value="ACT-like"/>
    <property type="match status" value="1"/>
</dbReference>
<dbReference type="InterPro" id="IPR004811">
    <property type="entry name" value="RelA/Spo_fam"/>
</dbReference>
<dbReference type="CDD" id="cd00077">
    <property type="entry name" value="HDc"/>
    <property type="match status" value="1"/>
</dbReference>
<evidence type="ECO:0000256" key="4">
    <source>
        <dbReference type="RuleBase" id="RU003847"/>
    </source>
</evidence>
<sequence length="722" mass="82408">MEMTYDWLYQIMKETGRPYDYEQVHKAYDYAFDAHKGQKRQSGEPYFLHPLNVAAILVNLGMDTDCIIAALLHDVVEDTGHTLKEITDLFGEDIAALVDGVTKLDKIPYSSREEQQAENVRKMLLAMSQDIRVIIIKLADRLHNMRTLQYMPEQKRRDKARETMDIYAPIAHRLGIRAVKEELEDLSIHYLDPVAVHEIEENLELRKNDRERLLKSLQEQIRERLSTIMPNVYIEGRVKSVNGIYRKMIIQGKSFDEIYDIYAVRIIVDTLIDCYNVLGIIHDMFRPVPSRFKDYICTPKPNMYQSLHTTVIGKEGVPFEVQIRTWDMHHTAEYGIAAHWKYKAGIQGKDKLEERLAWIRQMLENQKEADDVEDIVRTIKTDLAPEEVFVLTPKGDVISLPVGSTVIDFAYAIHSAVGNRMTGAKVDGRIVPLEYKVKTGEIIEVMTSSDPKHGPSRDWLKIVQTGQARTKIRQWFKNECKEENIIEGKAELEREFARNNIRLPEEKMQEFLQDLAAKQHCNSLEELYASIGYGGVVLSRIMPRIRDDYQRIVKVERFNPETAITAPKRKVVNNSGVIIEGVDNCLVKFSRCCNPLPGDEIIGFITRGYGVSIHKRDCPNVPKVIAMSDEPERWVSAYWDTVHKGEYKCGLNVEVTNRHGILADLTGQLAAMHVMIHAFNAQETKGSSVGIQLTIGVNGKEHLSSIISRIAKIPGVLGAKRA</sequence>
<dbReference type="NCBIfam" id="TIGR00691">
    <property type="entry name" value="spoT_relA"/>
    <property type="match status" value="1"/>
</dbReference>
<comment type="similarity">
    <text evidence="4">Belongs to the relA/spoT family.</text>
</comment>
<gene>
    <name evidence="8" type="ORF">WMO26_02020</name>
</gene>
<dbReference type="PROSITE" id="PS51831">
    <property type="entry name" value="HD"/>
    <property type="match status" value="1"/>
</dbReference>
<evidence type="ECO:0000313" key="9">
    <source>
        <dbReference type="Proteomes" id="UP001489509"/>
    </source>
</evidence>
<dbReference type="CDD" id="cd04876">
    <property type="entry name" value="ACT_RelA-SpoT"/>
    <property type="match status" value="1"/>
</dbReference>